<accession>A0A1L7NQ32</accession>
<protein>
    <submittedName>
        <fullName evidence="1">Uncharacterized protein</fullName>
    </submittedName>
</protein>
<organism evidence="1 2">
    <name type="scientific">Pseudomonas putida</name>
    <name type="common">Arthrobacter siderocapsulatus</name>
    <dbReference type="NCBI Taxonomy" id="303"/>
    <lineage>
        <taxon>Bacteria</taxon>
        <taxon>Pseudomonadati</taxon>
        <taxon>Pseudomonadota</taxon>
        <taxon>Gammaproteobacteria</taxon>
        <taxon>Pseudomonadales</taxon>
        <taxon>Pseudomonadaceae</taxon>
        <taxon>Pseudomonas</taxon>
    </lineage>
</organism>
<proteinExistence type="predicted"/>
<geneLocation type="plasmid" evidence="2">
    <name>pkf715c dna</name>
</geneLocation>
<name>A0A1L7NQ32_PSEPU</name>
<dbReference type="Proteomes" id="UP000218731">
    <property type="component" value="Plasmid pKF715C"/>
</dbReference>
<gene>
    <name evidence="1" type="ORF">KF715C_pC1240</name>
</gene>
<evidence type="ECO:0000313" key="2">
    <source>
        <dbReference type="Proteomes" id="UP000218731"/>
    </source>
</evidence>
<sequence length="160" mass="16999">MRAPQDTSTLRFNLQKLALPPAIGAQALGGAVDLVVMPCRPQPDIDQEWASMAGITPGDDVALIQAIQSALAGGMITTPICLGHAFELGQALPAQKYARLGTALVRQIGVTRAHQLTDAQLRASGHGTADDFAEYWASAVPDIPAATNPWCWLIRFELKG</sequence>
<evidence type="ECO:0000313" key="1">
    <source>
        <dbReference type="EMBL" id="BAW27557.1"/>
    </source>
</evidence>
<dbReference type="RefSeq" id="WP_096427267.1">
    <property type="nucleotide sequence ID" value="NZ_AP015032.1"/>
</dbReference>
<dbReference type="AlphaFoldDB" id="A0A1L7NQ32"/>
<keyword evidence="1" id="KW-0614">Plasmid</keyword>
<dbReference type="EMBL" id="AP015032">
    <property type="protein sequence ID" value="BAW27557.1"/>
    <property type="molecule type" value="Genomic_DNA"/>
</dbReference>
<reference evidence="1 2" key="1">
    <citation type="submission" date="2015-11" db="EMBL/GenBank/DDBJ databases">
        <title>Complete genome sequencing of a biphenyl-degrading bacterium, Pseudomonas putida KF715 (=NBRC110667).</title>
        <authorList>
            <person name="Suenaga H."/>
            <person name="Fujihara N."/>
            <person name="Watanabe T."/>
            <person name="Hirose J."/>
            <person name="Kimura N."/>
            <person name="Yamazoe A."/>
            <person name="Hosoyama A."/>
            <person name="Shimodaira J."/>
            <person name="Furukawa K."/>
        </authorList>
    </citation>
    <scope>NUCLEOTIDE SEQUENCE [LARGE SCALE GENOMIC DNA]</scope>
    <source>
        <strain evidence="1 2">KF715</strain>
        <plasmid evidence="2">Plasmid pkf715c dna</plasmid>
    </source>
</reference>